<comment type="caution">
    <text evidence="2">The sequence shown here is derived from an EMBL/GenBank/DDBJ whole genome shotgun (WGS) entry which is preliminary data.</text>
</comment>
<dbReference type="AlphaFoldDB" id="A0A941EWH0"/>
<dbReference type="InterPro" id="IPR000572">
    <property type="entry name" value="OxRdtase_Mopterin-bd_dom"/>
</dbReference>
<dbReference type="Gene3D" id="3.90.420.10">
    <property type="entry name" value="Oxidoreductase, molybdopterin-binding domain"/>
    <property type="match status" value="1"/>
</dbReference>
<dbReference type="SUPFAM" id="SSF56524">
    <property type="entry name" value="Oxidoreductase molybdopterin-binding domain"/>
    <property type="match status" value="1"/>
</dbReference>
<reference evidence="2" key="1">
    <citation type="submission" date="2021-04" db="EMBL/GenBank/DDBJ databases">
        <title>Genome based classification of Actinospica acidithermotolerans sp. nov., an actinobacterium isolated from an Indonesian hot spring.</title>
        <authorList>
            <person name="Kusuma A.B."/>
            <person name="Putra K.E."/>
            <person name="Nafisah S."/>
            <person name="Loh J."/>
            <person name="Nouioui I."/>
            <person name="Goodfellow M."/>
        </authorList>
    </citation>
    <scope>NUCLEOTIDE SEQUENCE</scope>
    <source>
        <strain evidence="2">CSCA 57</strain>
    </source>
</reference>
<keyword evidence="3" id="KW-1185">Reference proteome</keyword>
<dbReference type="RefSeq" id="WP_212533024.1">
    <property type="nucleotide sequence ID" value="NZ_JAGSOG010000303.1"/>
</dbReference>
<protein>
    <submittedName>
        <fullName evidence="2">Molybdopterin-dependent oxidoreductase</fullName>
    </submittedName>
</protein>
<evidence type="ECO:0000313" key="2">
    <source>
        <dbReference type="EMBL" id="MBR7838568.1"/>
    </source>
</evidence>
<dbReference type="Pfam" id="PF00174">
    <property type="entry name" value="Oxidored_molyb"/>
    <property type="match status" value="1"/>
</dbReference>
<evidence type="ECO:0000313" key="3">
    <source>
        <dbReference type="Proteomes" id="UP000675781"/>
    </source>
</evidence>
<accession>A0A941EWH0</accession>
<feature type="domain" description="Oxidoreductase molybdopterin-binding" evidence="1">
    <location>
        <begin position="12"/>
        <end position="85"/>
    </location>
</feature>
<proteinExistence type="predicted"/>
<name>A0A941EWH0_9ACTN</name>
<organism evidence="2 3">
    <name type="scientific">Actinospica durhamensis</name>
    <dbReference type="NCBI Taxonomy" id="1508375"/>
    <lineage>
        <taxon>Bacteria</taxon>
        <taxon>Bacillati</taxon>
        <taxon>Actinomycetota</taxon>
        <taxon>Actinomycetes</taxon>
        <taxon>Catenulisporales</taxon>
        <taxon>Actinospicaceae</taxon>
        <taxon>Actinospica</taxon>
    </lineage>
</organism>
<evidence type="ECO:0000259" key="1">
    <source>
        <dbReference type="Pfam" id="PF00174"/>
    </source>
</evidence>
<sequence>MTATEATAASRTATIRVRGEVRRPAEFAMADLWALPQHEREVAFTCRRSGPRHHRFTGPLLLDVLRRAEPVFGSGQRKDRLRYVISLRATDEHRVVLAWAEIDPEFGNCAILLGLTRDGVRLDDRGPHLVVPGDVCGARNVSGIADVRVHADLSD</sequence>
<dbReference type="Proteomes" id="UP000675781">
    <property type="component" value="Unassembled WGS sequence"/>
</dbReference>
<dbReference type="EMBL" id="JAGSOG010000303">
    <property type="protein sequence ID" value="MBR7838568.1"/>
    <property type="molecule type" value="Genomic_DNA"/>
</dbReference>
<dbReference type="InterPro" id="IPR036374">
    <property type="entry name" value="OxRdtase_Mopterin-bd_sf"/>
</dbReference>
<gene>
    <name evidence="2" type="ORF">KDL01_35200</name>
</gene>